<gene>
    <name evidence="2" type="ORF">HII17_08295</name>
</gene>
<dbReference type="AlphaFoldDB" id="A0A7Y0LC86"/>
<dbReference type="Proteomes" id="UP000568664">
    <property type="component" value="Unassembled WGS sequence"/>
</dbReference>
<keyword evidence="1" id="KW-0472">Membrane</keyword>
<sequence length="56" mass="5845">MTEVLLSLATGALVGVIFSLLKLPLPAPPVISGIAGIVGIYLGGIGYNWLVERFFS</sequence>
<proteinExistence type="predicted"/>
<accession>A0A7Y0LC86</accession>
<dbReference type="InterPro" id="IPR009872">
    <property type="entry name" value="DUF1427"/>
</dbReference>
<dbReference type="InterPro" id="IPR020017">
    <property type="entry name" value="XapX_domain"/>
</dbReference>
<evidence type="ECO:0000313" key="2">
    <source>
        <dbReference type="EMBL" id="NMP31559.1"/>
    </source>
</evidence>
<protein>
    <submittedName>
        <fullName evidence="2">DUF1427 family protein</fullName>
    </submittedName>
</protein>
<feature type="transmembrane region" description="Helical" evidence="1">
    <location>
        <begin position="29"/>
        <end position="50"/>
    </location>
</feature>
<keyword evidence="1" id="KW-1133">Transmembrane helix</keyword>
<dbReference type="RefSeq" id="WP_169074864.1">
    <property type="nucleotide sequence ID" value="NZ_JABBXH010000002.1"/>
</dbReference>
<comment type="caution">
    <text evidence="2">The sequence shown here is derived from an EMBL/GenBank/DDBJ whole genome shotgun (WGS) entry which is preliminary data.</text>
</comment>
<dbReference type="EMBL" id="JABBXH010000002">
    <property type="protein sequence ID" value="NMP31559.1"/>
    <property type="molecule type" value="Genomic_DNA"/>
</dbReference>
<keyword evidence="3" id="KW-1185">Reference proteome</keyword>
<keyword evidence="1" id="KW-0812">Transmembrane</keyword>
<name>A0A7Y0LC86_9GAMM</name>
<reference evidence="2 3" key="1">
    <citation type="submission" date="2020-04" db="EMBL/GenBank/DDBJ databases">
        <title>Thalassotalea sp. M1531, isolated from the surface of marine red alga.</title>
        <authorList>
            <person name="Pang L."/>
            <person name="Lu D.-C."/>
        </authorList>
    </citation>
    <scope>NUCLEOTIDE SEQUENCE [LARGE SCALE GENOMIC DNA]</scope>
    <source>
        <strain evidence="2 3">M1531</strain>
    </source>
</reference>
<organism evidence="2 3">
    <name type="scientific">Thalassotalea algicola</name>
    <dbReference type="NCBI Taxonomy" id="2716224"/>
    <lineage>
        <taxon>Bacteria</taxon>
        <taxon>Pseudomonadati</taxon>
        <taxon>Pseudomonadota</taxon>
        <taxon>Gammaproteobacteria</taxon>
        <taxon>Alteromonadales</taxon>
        <taxon>Colwelliaceae</taxon>
        <taxon>Thalassotalea</taxon>
    </lineage>
</organism>
<evidence type="ECO:0000313" key="3">
    <source>
        <dbReference type="Proteomes" id="UP000568664"/>
    </source>
</evidence>
<evidence type="ECO:0000256" key="1">
    <source>
        <dbReference type="SAM" id="Phobius"/>
    </source>
</evidence>
<dbReference type="NCBIfam" id="TIGR03510">
    <property type="entry name" value="XapX"/>
    <property type="match status" value="1"/>
</dbReference>
<dbReference type="Pfam" id="PF07235">
    <property type="entry name" value="DUF1427"/>
    <property type="match status" value="1"/>
</dbReference>